<feature type="transmembrane region" description="Helical" evidence="8">
    <location>
        <begin position="84"/>
        <end position="113"/>
    </location>
</feature>
<dbReference type="STRING" id="332411.VI06_07025"/>
<organism evidence="10 11">
    <name type="scientific">Aquitalea magnusonii</name>
    <dbReference type="NCBI Taxonomy" id="332411"/>
    <lineage>
        <taxon>Bacteria</taxon>
        <taxon>Pseudomonadati</taxon>
        <taxon>Pseudomonadota</taxon>
        <taxon>Betaproteobacteria</taxon>
        <taxon>Neisseriales</taxon>
        <taxon>Chromobacteriaceae</taxon>
        <taxon>Aquitalea</taxon>
    </lineage>
</organism>
<evidence type="ECO:0000256" key="4">
    <source>
        <dbReference type="ARBA" id="ARBA00022989"/>
    </source>
</evidence>
<dbReference type="EMBL" id="AP018823">
    <property type="protein sequence ID" value="BBF86188.1"/>
    <property type="molecule type" value="Genomic_DNA"/>
</dbReference>
<name>A0A3G9GEA4_9NEIS</name>
<dbReference type="InterPro" id="IPR001757">
    <property type="entry name" value="P_typ_ATPase"/>
</dbReference>
<dbReference type="GO" id="GO:0015086">
    <property type="term" value="F:cadmium ion transmembrane transporter activity"/>
    <property type="evidence" value="ECO:0007669"/>
    <property type="project" value="TreeGrafter"/>
</dbReference>
<proteinExistence type="inferred from homology"/>
<evidence type="ECO:0000256" key="1">
    <source>
        <dbReference type="ARBA" id="ARBA00004370"/>
    </source>
</evidence>
<dbReference type="InterPro" id="IPR027256">
    <property type="entry name" value="P-typ_ATPase_IB"/>
</dbReference>
<dbReference type="KEGG" id="amah:DLM_2582"/>
<keyword evidence="8" id="KW-0067">ATP-binding</keyword>
<dbReference type="InterPro" id="IPR023214">
    <property type="entry name" value="HAD_sf"/>
</dbReference>
<dbReference type="InterPro" id="IPR018303">
    <property type="entry name" value="ATPase_P-typ_P_site"/>
</dbReference>
<evidence type="ECO:0000313" key="11">
    <source>
        <dbReference type="Proteomes" id="UP000198290"/>
    </source>
</evidence>
<dbReference type="RefSeq" id="WP_197715403.1">
    <property type="nucleotide sequence ID" value="NZ_AP018823.1"/>
</dbReference>
<dbReference type="InterPro" id="IPR008250">
    <property type="entry name" value="ATPase_P-typ_transduc_dom_A_sf"/>
</dbReference>
<comment type="subcellular location">
    <subcellularLocation>
        <location evidence="8">Cell membrane</location>
    </subcellularLocation>
    <subcellularLocation>
        <location evidence="1">Membrane</location>
    </subcellularLocation>
</comment>
<reference evidence="11" key="3">
    <citation type="journal article" date="2017" name="Plant Physiol. Biochem.">
        <title>Differential oxidative and antioxidative response of duckweed Lemna minor toward plant growth promoting/inhibiting bacteria.</title>
        <authorList>
            <person name="Ishizawa H."/>
            <person name="Kuroda M."/>
            <person name="Morikawa M."/>
            <person name="Ike M."/>
        </authorList>
    </citation>
    <scope>NUCLEOTIDE SEQUENCE [LARGE SCALE GENOMIC DNA]</scope>
    <source>
        <strain evidence="11">H3</strain>
    </source>
</reference>
<feature type="transmembrane region" description="Helical" evidence="8">
    <location>
        <begin position="278"/>
        <end position="305"/>
    </location>
</feature>
<keyword evidence="8" id="KW-0479">Metal-binding</keyword>
<dbReference type="Gene3D" id="2.70.150.10">
    <property type="entry name" value="Calcium-transporting ATPase, cytoplasmic transduction domain A"/>
    <property type="match status" value="1"/>
</dbReference>
<dbReference type="Gene3D" id="3.40.1110.10">
    <property type="entry name" value="Calcium-transporting ATPase, cytoplasmic domain N"/>
    <property type="match status" value="1"/>
</dbReference>
<dbReference type="Proteomes" id="UP000198290">
    <property type="component" value="Chromosome"/>
</dbReference>
<sequence length="638" mass="66172">MSQCCSHPHHGLLDAAEQQRSARQLQLALLAIGLLLLAGIWHFLIPDGQIIAQWLTSAAALLMAVPLLRASWHSLQHPDLHGMTDLLVALAMLGAWASGNTLSAALLPILMVLGHVLEERSLLGSQEAIRALASLTSSRSRRYQADGSLEEVDNSQLRSGDRVEVRPGERIPADGMVVSGQSSLDTSAITGEALPQDVVPGSQVYAGAVNLQGLLQLEVSQVGEQSALGRISALMQQAEQAKPPVTRLVEGHAGAYLGLVLAIAALCWFISRDSQAMLAVLVAACPCALVLAAPSTAVAGVAVAARHGVLIRGAAFLEELADVNALVIDKTGTLTSGQLAVQSVETLAADSPVEAVWLAAGLAACSTHPVSRALAALATDQAAPALRNVQELPGMGMQADSDWGQVLLGRPALLQQMGVPGERPARSTASLTGLALDGRLLAWFHLADSPRAEAAEAMQQLRQLGLQRQMLLTGDHRQAAAAVGEALAMDSVVAQVLPAGKLKAVQAEISAGYRPLVVGDGINDSLALKAGAVGVAMGASAADIAVAAADVVLISHDLRRLATAIRLSRLCRRVLAQNVVLGLGWAVALTLLAAFGLLGSAGVLLAAVLHNLSTLLVMANAGRLLRFHEPLSAVTHKG</sequence>
<feature type="transmembrane region" description="Helical" evidence="8">
    <location>
        <begin position="532"/>
        <end position="554"/>
    </location>
</feature>
<dbReference type="PANTHER" id="PTHR48085:SF5">
    <property type="entry name" value="CADMIUM_ZINC-TRANSPORTING ATPASE HMA4-RELATED"/>
    <property type="match status" value="1"/>
</dbReference>
<dbReference type="InterPro" id="IPR023298">
    <property type="entry name" value="ATPase_P-typ_TM_dom_sf"/>
</dbReference>
<keyword evidence="10" id="KW-0378">Hydrolase</keyword>
<dbReference type="InterPro" id="IPR051014">
    <property type="entry name" value="Cation_Transport_ATPase_IB"/>
</dbReference>
<comment type="catalytic activity">
    <reaction evidence="7">
        <text>Zn(2+)(in) + ATP + H2O = Zn(2+)(out) + ADP + phosphate + H(+)</text>
        <dbReference type="Rhea" id="RHEA:20621"/>
        <dbReference type="ChEBI" id="CHEBI:15377"/>
        <dbReference type="ChEBI" id="CHEBI:15378"/>
        <dbReference type="ChEBI" id="CHEBI:29105"/>
        <dbReference type="ChEBI" id="CHEBI:30616"/>
        <dbReference type="ChEBI" id="CHEBI:43474"/>
        <dbReference type="ChEBI" id="CHEBI:456216"/>
        <dbReference type="EC" id="7.2.2.12"/>
    </reaction>
</comment>
<dbReference type="Gene3D" id="3.40.50.1000">
    <property type="entry name" value="HAD superfamily/HAD-like"/>
    <property type="match status" value="1"/>
</dbReference>
<evidence type="ECO:0000256" key="5">
    <source>
        <dbReference type="ARBA" id="ARBA00023136"/>
    </source>
</evidence>
<dbReference type="Pfam" id="PF00122">
    <property type="entry name" value="E1-E2_ATPase"/>
    <property type="match status" value="1"/>
</dbReference>
<evidence type="ECO:0000256" key="2">
    <source>
        <dbReference type="ARBA" id="ARBA00006024"/>
    </source>
</evidence>
<dbReference type="GO" id="GO:0016887">
    <property type="term" value="F:ATP hydrolysis activity"/>
    <property type="evidence" value="ECO:0007669"/>
    <property type="project" value="InterPro"/>
</dbReference>
<dbReference type="InterPro" id="IPR059000">
    <property type="entry name" value="ATPase_P-type_domA"/>
</dbReference>
<dbReference type="PROSITE" id="PS00154">
    <property type="entry name" value="ATPASE_E1_E2"/>
    <property type="match status" value="1"/>
</dbReference>
<gene>
    <name evidence="10" type="ORF">DLM_2582</name>
</gene>
<dbReference type="SUPFAM" id="SSF56784">
    <property type="entry name" value="HAD-like"/>
    <property type="match status" value="1"/>
</dbReference>
<feature type="transmembrane region" description="Helical" evidence="8">
    <location>
        <begin position="27"/>
        <end position="45"/>
    </location>
</feature>
<dbReference type="FunFam" id="2.70.150.10:FF:000002">
    <property type="entry name" value="Copper-transporting ATPase 1, putative"/>
    <property type="match status" value="1"/>
</dbReference>
<evidence type="ECO:0000259" key="9">
    <source>
        <dbReference type="Pfam" id="PF00122"/>
    </source>
</evidence>
<evidence type="ECO:0000256" key="8">
    <source>
        <dbReference type="RuleBase" id="RU362081"/>
    </source>
</evidence>
<keyword evidence="4 8" id="KW-1133">Transmembrane helix</keyword>
<dbReference type="Pfam" id="PF00702">
    <property type="entry name" value="Hydrolase"/>
    <property type="match status" value="1"/>
</dbReference>
<dbReference type="NCBIfam" id="TIGR01512">
    <property type="entry name" value="ATPase-IB2_Cd"/>
    <property type="match status" value="1"/>
</dbReference>
<dbReference type="EC" id="7.2.2.12" evidence="6"/>
<feature type="transmembrane region" description="Helical" evidence="8">
    <location>
        <begin position="601"/>
        <end position="619"/>
    </location>
</feature>
<dbReference type="InterPro" id="IPR023299">
    <property type="entry name" value="ATPase_P-typ_cyto_dom_N"/>
</dbReference>
<dbReference type="InterPro" id="IPR036412">
    <property type="entry name" value="HAD-like_sf"/>
</dbReference>
<comment type="similarity">
    <text evidence="2 8">Belongs to the cation transport ATPase (P-type) (TC 3.A.3) family. Type IB subfamily.</text>
</comment>
<dbReference type="PRINTS" id="PR00119">
    <property type="entry name" value="CATATPASE"/>
</dbReference>
<keyword evidence="3 8" id="KW-0812">Transmembrane</keyword>
<dbReference type="GO" id="GO:0005524">
    <property type="term" value="F:ATP binding"/>
    <property type="evidence" value="ECO:0007669"/>
    <property type="project" value="UniProtKB-UniRule"/>
</dbReference>
<feature type="transmembrane region" description="Helical" evidence="8">
    <location>
        <begin position="51"/>
        <end position="72"/>
    </location>
</feature>
<evidence type="ECO:0000256" key="7">
    <source>
        <dbReference type="ARBA" id="ARBA00047308"/>
    </source>
</evidence>
<dbReference type="NCBIfam" id="TIGR01494">
    <property type="entry name" value="ATPase_P-type"/>
    <property type="match status" value="1"/>
</dbReference>
<reference evidence="10 11" key="2">
    <citation type="journal article" date="2017" name="Genome Announc.">
        <title>Draft genome sequence of Aquitalea magnusonii strain H3, a plant growth-promoting bacterium of duckweed Lemna minor.</title>
        <authorList>
            <person name="Ishizawa H."/>
            <person name="Kuroda M."/>
            <person name="Ike M."/>
        </authorList>
    </citation>
    <scope>NUCLEOTIDE SEQUENCE [LARGE SCALE GENOMIC DNA]</scope>
    <source>
        <strain evidence="10 11">H3</strain>
    </source>
</reference>
<evidence type="ECO:0000313" key="10">
    <source>
        <dbReference type="EMBL" id="BBF86188.1"/>
    </source>
</evidence>
<dbReference type="SUPFAM" id="SSF81665">
    <property type="entry name" value="Calcium ATPase, transmembrane domain M"/>
    <property type="match status" value="1"/>
</dbReference>
<evidence type="ECO:0000256" key="6">
    <source>
        <dbReference type="ARBA" id="ARBA00039097"/>
    </source>
</evidence>
<dbReference type="GO" id="GO:0005886">
    <property type="term" value="C:plasma membrane"/>
    <property type="evidence" value="ECO:0007669"/>
    <property type="project" value="UniProtKB-SubCell"/>
</dbReference>
<evidence type="ECO:0000256" key="3">
    <source>
        <dbReference type="ARBA" id="ARBA00022692"/>
    </source>
</evidence>
<protein>
    <recommendedName>
        <fullName evidence="6">P-type Zn(2+) transporter</fullName>
        <ecNumber evidence="6">7.2.2.12</ecNumber>
    </recommendedName>
</protein>
<keyword evidence="11" id="KW-1185">Reference proteome</keyword>
<keyword evidence="5 8" id="KW-0472">Membrane</keyword>
<keyword evidence="8" id="KW-0547">Nucleotide-binding</keyword>
<dbReference type="NCBIfam" id="TIGR01525">
    <property type="entry name" value="ATPase-IB_hvy"/>
    <property type="match status" value="1"/>
</dbReference>
<accession>A0A3G9GEA4</accession>
<feature type="transmembrane region" description="Helical" evidence="8">
    <location>
        <begin position="575"/>
        <end position="595"/>
    </location>
</feature>
<dbReference type="AlphaFoldDB" id="A0A3G9GEA4"/>
<dbReference type="GO" id="GO:0016463">
    <property type="term" value="F:P-type zinc transporter activity"/>
    <property type="evidence" value="ECO:0007669"/>
    <property type="project" value="UniProtKB-EC"/>
</dbReference>
<dbReference type="SUPFAM" id="SSF81653">
    <property type="entry name" value="Calcium ATPase, transduction domain A"/>
    <property type="match status" value="1"/>
</dbReference>
<reference evidence="11" key="1">
    <citation type="journal article" date="2017" name="Biotechnol. Biofuels">
        <title>Evaluation of environmental bacterial communities as a factor affecting the growth of duckweed Lemna minor.</title>
        <authorList>
            <person name="Ishizawa H."/>
            <person name="Kuroda M."/>
            <person name="Morikawa M."/>
            <person name="Ike M."/>
        </authorList>
    </citation>
    <scope>NUCLEOTIDE SEQUENCE [LARGE SCALE GENOMIC DNA]</scope>
    <source>
        <strain evidence="11">H3</strain>
    </source>
</reference>
<dbReference type="PANTHER" id="PTHR48085">
    <property type="entry name" value="CADMIUM/ZINC-TRANSPORTING ATPASE HMA2-RELATED"/>
    <property type="match status" value="1"/>
</dbReference>
<feature type="domain" description="P-type ATPase A" evidence="9">
    <location>
        <begin position="135"/>
        <end position="236"/>
    </location>
</feature>
<feature type="transmembrane region" description="Helical" evidence="8">
    <location>
        <begin position="253"/>
        <end position="271"/>
    </location>
</feature>
<keyword evidence="8" id="KW-1003">Cell membrane</keyword>
<dbReference type="GO" id="GO:0046872">
    <property type="term" value="F:metal ion binding"/>
    <property type="evidence" value="ECO:0007669"/>
    <property type="project" value="UniProtKB-KW"/>
</dbReference>